<accession>A0A3Q1CYQ1</accession>
<protein>
    <submittedName>
        <fullName evidence="2">Uncharacterized protein</fullName>
    </submittedName>
</protein>
<feature type="compositionally biased region" description="Low complexity" evidence="1">
    <location>
        <begin position="31"/>
        <end position="55"/>
    </location>
</feature>
<organism evidence="2 3">
    <name type="scientific">Amphiprion ocellaris</name>
    <name type="common">Clown anemonefish</name>
    <dbReference type="NCBI Taxonomy" id="80972"/>
    <lineage>
        <taxon>Eukaryota</taxon>
        <taxon>Metazoa</taxon>
        <taxon>Chordata</taxon>
        <taxon>Craniata</taxon>
        <taxon>Vertebrata</taxon>
        <taxon>Euteleostomi</taxon>
        <taxon>Actinopterygii</taxon>
        <taxon>Neopterygii</taxon>
        <taxon>Teleostei</taxon>
        <taxon>Neoteleostei</taxon>
        <taxon>Acanthomorphata</taxon>
        <taxon>Ovalentaria</taxon>
        <taxon>Pomacentridae</taxon>
        <taxon>Amphiprion</taxon>
    </lineage>
</organism>
<dbReference type="GeneTree" id="ENSGT00940000177216"/>
<dbReference type="AlphaFoldDB" id="A0A3Q1CYQ1"/>
<evidence type="ECO:0000313" key="2">
    <source>
        <dbReference type="Ensembl" id="ENSAOCP00000023936.2"/>
    </source>
</evidence>
<evidence type="ECO:0000256" key="1">
    <source>
        <dbReference type="SAM" id="MobiDB-lite"/>
    </source>
</evidence>
<dbReference type="Ensembl" id="ENSAOCT00000004092.2">
    <property type="protein sequence ID" value="ENSAOCP00000023936.2"/>
    <property type="gene ID" value="ENSAOCG00000010380.2"/>
</dbReference>
<reference evidence="2" key="2">
    <citation type="submission" date="2025-08" db="UniProtKB">
        <authorList>
            <consortium name="Ensembl"/>
        </authorList>
    </citation>
    <scope>IDENTIFICATION</scope>
</reference>
<dbReference type="Proteomes" id="UP001501940">
    <property type="component" value="Chromosome 4"/>
</dbReference>
<reference evidence="2" key="3">
    <citation type="submission" date="2025-09" db="UniProtKB">
        <authorList>
            <consortium name="Ensembl"/>
        </authorList>
    </citation>
    <scope>IDENTIFICATION</scope>
</reference>
<evidence type="ECO:0000313" key="3">
    <source>
        <dbReference type="Proteomes" id="UP001501940"/>
    </source>
</evidence>
<feature type="region of interest" description="Disordered" evidence="1">
    <location>
        <begin position="17"/>
        <end position="55"/>
    </location>
</feature>
<dbReference type="OMA" id="MGQLGVY"/>
<name>A0A3Q1CYQ1_AMPOC</name>
<reference evidence="2 3" key="1">
    <citation type="submission" date="2022-01" db="EMBL/GenBank/DDBJ databases">
        <title>A chromosome-scale genome assembly of the false clownfish, Amphiprion ocellaris.</title>
        <authorList>
            <person name="Ryu T."/>
        </authorList>
    </citation>
    <scope>NUCLEOTIDE SEQUENCE [LARGE SCALE GENOMIC DNA]</scope>
</reference>
<proteinExistence type="predicted"/>
<sequence length="192" mass="19704">MSPYGYPMVLEAPLPQSPAYQQQLPNSPVLPAENAAGPAAPSGNAPQPVQQQQQQVAFPCSNNLLSELSDPTVDPIVPPPWPLPLALLSSLFQMAAKMSQLGVYMPTVLTNQPAGAVQPEMQAAAGLTNPEQQGIAPTVGISAAGVQQGQACSGSQLNANNVPAGLEGAAQEAATVQTPVQVKVEPTQGNLI</sequence>
<keyword evidence="3" id="KW-1185">Reference proteome</keyword>